<keyword evidence="4" id="KW-1185">Reference proteome</keyword>
<evidence type="ECO:0000313" key="3">
    <source>
        <dbReference type="EMBL" id="KAF8413540.1"/>
    </source>
</evidence>
<dbReference type="SUPFAM" id="SSF52540">
    <property type="entry name" value="P-loop containing nucleoside triphosphate hydrolases"/>
    <property type="match status" value="2"/>
</dbReference>
<dbReference type="FunFam" id="1.25.40.10:FF:000470">
    <property type="entry name" value="Pentatricopeptide repeat-containing protein At5g66520"/>
    <property type="match status" value="1"/>
</dbReference>
<gene>
    <name evidence="3" type="ORF">HHK36_001531</name>
</gene>
<dbReference type="InterPro" id="IPR027417">
    <property type="entry name" value="P-loop_NTPase"/>
</dbReference>
<organism evidence="3 4">
    <name type="scientific">Tetracentron sinense</name>
    <name type="common">Spur-leaf</name>
    <dbReference type="NCBI Taxonomy" id="13715"/>
    <lineage>
        <taxon>Eukaryota</taxon>
        <taxon>Viridiplantae</taxon>
        <taxon>Streptophyta</taxon>
        <taxon>Embryophyta</taxon>
        <taxon>Tracheophyta</taxon>
        <taxon>Spermatophyta</taxon>
        <taxon>Magnoliopsida</taxon>
        <taxon>Trochodendrales</taxon>
        <taxon>Trochodendraceae</taxon>
        <taxon>Tetracentron</taxon>
    </lineage>
</organism>
<proteinExistence type="predicted"/>
<dbReference type="FunFam" id="1.25.40.10:FF:001802">
    <property type="entry name" value="Tetratricopeptide repeat (TPR)-like superfamily protein"/>
    <property type="match status" value="1"/>
</dbReference>
<dbReference type="GO" id="GO:0009451">
    <property type="term" value="P:RNA modification"/>
    <property type="evidence" value="ECO:0007669"/>
    <property type="project" value="InterPro"/>
</dbReference>
<dbReference type="OMA" id="WVHIYAE"/>
<accession>A0A834ZTL7</accession>
<dbReference type="GO" id="GO:0003723">
    <property type="term" value="F:RNA binding"/>
    <property type="evidence" value="ECO:0007669"/>
    <property type="project" value="InterPro"/>
</dbReference>
<dbReference type="AlphaFoldDB" id="A0A834ZTL7"/>
<comment type="caution">
    <text evidence="3">The sequence shown here is derived from an EMBL/GenBank/DDBJ whole genome shotgun (WGS) entry which is preliminary data.</text>
</comment>
<dbReference type="NCBIfam" id="TIGR00756">
    <property type="entry name" value="PPR"/>
    <property type="match status" value="5"/>
</dbReference>
<evidence type="ECO:0000256" key="1">
    <source>
        <dbReference type="ARBA" id="ARBA00022737"/>
    </source>
</evidence>
<dbReference type="Proteomes" id="UP000655225">
    <property type="component" value="Unassembled WGS sequence"/>
</dbReference>
<feature type="repeat" description="PPR" evidence="2">
    <location>
        <begin position="469"/>
        <end position="503"/>
    </location>
</feature>
<evidence type="ECO:0000256" key="2">
    <source>
        <dbReference type="PROSITE-ProRule" id="PRU00708"/>
    </source>
</evidence>
<dbReference type="Pfam" id="PF20431">
    <property type="entry name" value="E_motif"/>
    <property type="match status" value="1"/>
</dbReference>
<dbReference type="PROSITE" id="PS51375">
    <property type="entry name" value="PPR"/>
    <property type="match status" value="4"/>
</dbReference>
<evidence type="ECO:0008006" key="5">
    <source>
        <dbReference type="Google" id="ProtNLM"/>
    </source>
</evidence>
<dbReference type="InterPro" id="IPR011990">
    <property type="entry name" value="TPR-like_helical_dom_sf"/>
</dbReference>
<evidence type="ECO:0000313" key="4">
    <source>
        <dbReference type="Proteomes" id="UP000655225"/>
    </source>
</evidence>
<dbReference type="EMBL" id="JABCRI010000001">
    <property type="protein sequence ID" value="KAF8413540.1"/>
    <property type="molecule type" value="Genomic_DNA"/>
</dbReference>
<dbReference type="InterPro" id="IPR002885">
    <property type="entry name" value="PPR_rpt"/>
</dbReference>
<feature type="repeat" description="PPR" evidence="2">
    <location>
        <begin position="337"/>
        <end position="371"/>
    </location>
</feature>
<dbReference type="Pfam" id="PF13041">
    <property type="entry name" value="PPR_2"/>
    <property type="match status" value="2"/>
</dbReference>
<dbReference type="OrthoDB" id="185373at2759"/>
<dbReference type="Gene3D" id="3.40.50.300">
    <property type="entry name" value="P-loop containing nucleotide triphosphate hydrolases"/>
    <property type="match status" value="1"/>
</dbReference>
<feature type="repeat" description="PPR" evidence="2">
    <location>
        <begin position="531"/>
        <end position="565"/>
    </location>
</feature>
<dbReference type="PANTHER" id="PTHR47926">
    <property type="entry name" value="PENTATRICOPEPTIDE REPEAT-CONTAINING PROTEIN"/>
    <property type="match status" value="1"/>
</dbReference>
<keyword evidence="1" id="KW-0677">Repeat</keyword>
<name>A0A834ZTL7_TETSI</name>
<reference evidence="3 4" key="1">
    <citation type="submission" date="2020-04" db="EMBL/GenBank/DDBJ databases">
        <title>Plant Genome Project.</title>
        <authorList>
            <person name="Zhang R.-G."/>
        </authorList>
    </citation>
    <scope>NUCLEOTIDE SEQUENCE [LARGE SCALE GENOMIC DNA]</scope>
    <source>
        <strain evidence="3">YNK0</strain>
        <tissue evidence="3">Leaf</tissue>
    </source>
</reference>
<dbReference type="Gene3D" id="1.25.40.10">
    <property type="entry name" value="Tetratricopeptide repeat domain"/>
    <property type="match status" value="5"/>
</dbReference>
<sequence>MEIARVAWATSEDYFKAKLNKEDTWEFSEEPADMKWWQIDAFRKAPAMAGQEATLFTDYVPQVGTSSQRTLALSSLALPAVFQRNERHDNEEELRWAAIKWLDPDDKKQLMESKVVKDHNEKFLHNLRDQTEMMTMFLGSPGSGKTTLMRALIWKLDKDLRVARKITYAVMNCDNMFPREPVLILASVIFTMIEAFMKATAMGGQETNLVMDYIIKVCFEFKTGFLVSTRLDIYADIMVNDDMIKVNSDGQKKRVTTIAKISLKIAQKPAHRLLEEKFISLLQTCKNLKHLQQIQNQIITHGFQHNEYVAPKLVAACAESNSMLYAHQIFDRIPDPNVVLWNAMFKGFAENQFFSATLLLFSQMKNRDVKPNCFTFPFVLKSCGKISALREGKEVHCFVIKSGFGENPFVGTTLIYMYSGGRAIDSAYQTFAEMPVRNIVAWTSIISGYILCDDIGSARRLFDLTLERDVVLWNTMVSGYIGSGDMGAARQLFDVMPNRDVMSWNTVLIGYFNNSDFKAGERLFQEMPKKNVFSWNGLIGGYARNGRFFEVLGAFKRMLMESNVPPDDATLVTALSACARLGALDLGKWIHVYAESNGFKRNIYVGNGLIDMYAKCGSIESAVDVFNVMNSKDLITWNTIICGLAMHGRGTDALDFFSQMRNAKEKPDGITFVGILCACTHMGLVENGYSYFHSMIDEYSIVPQIEHYGCMVDLLSRAGLLNQAVDFVTKMPIEADGVIWSALLGACRIYKNVQLAELALDQLIHLEPKNPANYVMLSNIYGDLGRWEDVARLKVVMRETGVRKLPGCSLIEVNDGVVEFYSLDERHPRREEMYEALRGLMELLRSSGYEPDFEELGEVT</sequence>
<dbReference type="PANTHER" id="PTHR47926:SF371">
    <property type="entry name" value="TETRATRICOPEPTIDE REPEAT-LIKE SUPERFAMILY PROTEIN"/>
    <property type="match status" value="1"/>
</dbReference>
<dbReference type="Pfam" id="PF01535">
    <property type="entry name" value="PPR"/>
    <property type="match status" value="4"/>
</dbReference>
<dbReference type="FunFam" id="1.25.40.10:FF:000231">
    <property type="entry name" value="Pentatricopeptide repeat-containing protein chloroplastic"/>
    <property type="match status" value="1"/>
</dbReference>
<feature type="repeat" description="PPR" evidence="2">
    <location>
        <begin position="633"/>
        <end position="667"/>
    </location>
</feature>
<protein>
    <recommendedName>
        <fullName evidence="5">Pentatricopeptide repeat-containing protein</fullName>
    </recommendedName>
</protein>
<dbReference type="InterPro" id="IPR046848">
    <property type="entry name" value="E_motif"/>
</dbReference>
<dbReference type="InterPro" id="IPR046960">
    <property type="entry name" value="PPR_At4g14850-like_plant"/>
</dbReference>